<keyword evidence="3" id="KW-0328">Glycosyltransferase</keyword>
<proteinExistence type="inferred from homology"/>
<evidence type="ECO:0000256" key="1">
    <source>
        <dbReference type="ARBA" id="ARBA00009995"/>
    </source>
</evidence>
<name>A0AA88QQH6_9ASTE</name>
<sequence>MSDRTIHIVMYPWFAMGHLTAFVHIANKLAAEGHKISFFVPTKSLPKLEQFNLHPDLISFIPVTVPHVEGLPPGAETTSDVPYPLHTHIMTAMDLTRPMIESSLKTLRPHFVFFDFAYWLPSVTQSLGIKSLHCCIVRPATVGYLLSPARGKQMTEADLMEPAQGFPPSSIKLHAHEARGLATEALKEYGSGVLFVERLLNSFIACDAISFRACREMEGPYSDYLESQFKKPVILWTSLELRGLPFIAALKPPIGADTVESALPEGFEERTQGKGVVHGGWVQQQLILAHPSVGCFVTHCGSGSLAEGMVNECQLVLLPHVGDQIINARLMNGDLKVGVEVEKGEEDGMFSKESVCKAIRLSMDADSKVGEEVRANHARWREFLLSEGLEKSYTDGFLQKLQDLLD</sequence>
<comment type="caution">
    <text evidence="5">The sequence shown here is derived from an EMBL/GenBank/DDBJ whole genome shotgun (WGS) entry which is preliminary data.</text>
</comment>
<gene>
    <name evidence="5" type="ORF">RJ640_030014</name>
</gene>
<dbReference type="EMBL" id="JAVXUO010002484">
    <property type="protein sequence ID" value="KAK2972897.1"/>
    <property type="molecule type" value="Genomic_DNA"/>
</dbReference>
<dbReference type="Gene3D" id="3.40.50.2000">
    <property type="entry name" value="Glycogen Phosphorylase B"/>
    <property type="match status" value="2"/>
</dbReference>
<dbReference type="PANTHER" id="PTHR48049:SF34">
    <property type="entry name" value="UDP-GLYCOSYLTRANSFERASE 79B30-LIKE"/>
    <property type="match status" value="1"/>
</dbReference>
<dbReference type="InterPro" id="IPR035595">
    <property type="entry name" value="UDP_glycos_trans_CS"/>
</dbReference>
<dbReference type="AlphaFoldDB" id="A0AA88QQH6"/>
<dbReference type="InterPro" id="IPR050481">
    <property type="entry name" value="UDP-glycosyltransf_plant"/>
</dbReference>
<keyword evidence="6" id="KW-1185">Reference proteome</keyword>
<keyword evidence="2 3" id="KW-0808">Transferase</keyword>
<dbReference type="Proteomes" id="UP001187471">
    <property type="component" value="Unassembled WGS sequence"/>
</dbReference>
<dbReference type="InterPro" id="IPR002213">
    <property type="entry name" value="UDP_glucos_trans"/>
</dbReference>
<comment type="similarity">
    <text evidence="1 3">Belongs to the UDP-glycosyltransferase family.</text>
</comment>
<dbReference type="PROSITE" id="PS00375">
    <property type="entry name" value="UDPGT"/>
    <property type="match status" value="1"/>
</dbReference>
<dbReference type="Pfam" id="PF00201">
    <property type="entry name" value="UDPGT"/>
    <property type="match status" value="1"/>
</dbReference>
<dbReference type="SUPFAM" id="SSF53756">
    <property type="entry name" value="UDP-Glycosyltransferase/glycogen phosphorylase"/>
    <property type="match status" value="1"/>
</dbReference>
<dbReference type="CDD" id="cd03784">
    <property type="entry name" value="GT1_Gtf-like"/>
    <property type="match status" value="1"/>
</dbReference>
<evidence type="ECO:0000256" key="3">
    <source>
        <dbReference type="RuleBase" id="RU003718"/>
    </source>
</evidence>
<dbReference type="EC" id="2.4.1.-" evidence="4"/>
<accession>A0AA88QQH6</accession>
<dbReference type="FunFam" id="3.40.50.2000:FF:000087">
    <property type="entry name" value="Glycosyltransferase"/>
    <property type="match status" value="1"/>
</dbReference>
<evidence type="ECO:0000313" key="6">
    <source>
        <dbReference type="Proteomes" id="UP001187471"/>
    </source>
</evidence>
<evidence type="ECO:0000256" key="2">
    <source>
        <dbReference type="ARBA" id="ARBA00022679"/>
    </source>
</evidence>
<evidence type="ECO:0000313" key="5">
    <source>
        <dbReference type="EMBL" id="KAK2972897.1"/>
    </source>
</evidence>
<evidence type="ECO:0000256" key="4">
    <source>
        <dbReference type="RuleBase" id="RU362057"/>
    </source>
</evidence>
<dbReference type="GO" id="GO:0035251">
    <property type="term" value="F:UDP-glucosyltransferase activity"/>
    <property type="evidence" value="ECO:0007669"/>
    <property type="project" value="InterPro"/>
</dbReference>
<dbReference type="PANTHER" id="PTHR48049">
    <property type="entry name" value="GLYCOSYLTRANSFERASE"/>
    <property type="match status" value="1"/>
</dbReference>
<reference evidence="5" key="1">
    <citation type="submission" date="2022-12" db="EMBL/GenBank/DDBJ databases">
        <title>Draft genome assemblies for two species of Escallonia (Escalloniales).</title>
        <authorList>
            <person name="Chanderbali A."/>
            <person name="Dervinis C."/>
            <person name="Anghel I."/>
            <person name="Soltis D."/>
            <person name="Soltis P."/>
            <person name="Zapata F."/>
        </authorList>
    </citation>
    <scope>NUCLEOTIDE SEQUENCE</scope>
    <source>
        <strain evidence="5">UCBG92.1500</strain>
        <tissue evidence="5">Leaf</tissue>
    </source>
</reference>
<organism evidence="5 6">
    <name type="scientific">Escallonia rubra</name>
    <dbReference type="NCBI Taxonomy" id="112253"/>
    <lineage>
        <taxon>Eukaryota</taxon>
        <taxon>Viridiplantae</taxon>
        <taxon>Streptophyta</taxon>
        <taxon>Embryophyta</taxon>
        <taxon>Tracheophyta</taxon>
        <taxon>Spermatophyta</taxon>
        <taxon>Magnoliopsida</taxon>
        <taxon>eudicotyledons</taxon>
        <taxon>Gunneridae</taxon>
        <taxon>Pentapetalae</taxon>
        <taxon>asterids</taxon>
        <taxon>campanulids</taxon>
        <taxon>Escalloniales</taxon>
        <taxon>Escalloniaceae</taxon>
        <taxon>Escallonia</taxon>
    </lineage>
</organism>
<protein>
    <recommendedName>
        <fullName evidence="4">Glycosyltransferase</fullName>
        <ecNumber evidence="4">2.4.1.-</ecNumber>
    </recommendedName>
</protein>